<accession>A0A2A2KY51</accession>
<gene>
    <name evidence="2" type="ORF">WR25_00440</name>
</gene>
<name>A0A2A2KY51_9BILA</name>
<keyword evidence="3" id="KW-1185">Reference proteome</keyword>
<feature type="compositionally biased region" description="Basic residues" evidence="1">
    <location>
        <begin position="11"/>
        <end position="21"/>
    </location>
</feature>
<dbReference type="EMBL" id="LIAE01007509">
    <property type="protein sequence ID" value="PAV78840.1"/>
    <property type="molecule type" value="Genomic_DNA"/>
</dbReference>
<reference evidence="2 3" key="1">
    <citation type="journal article" date="2017" name="Curr. Biol.">
        <title>Genome architecture and evolution of a unichromosomal asexual nematode.</title>
        <authorList>
            <person name="Fradin H."/>
            <person name="Zegar C."/>
            <person name="Gutwein M."/>
            <person name="Lucas J."/>
            <person name="Kovtun M."/>
            <person name="Corcoran D."/>
            <person name="Baugh L.R."/>
            <person name="Kiontke K."/>
            <person name="Gunsalus K."/>
            <person name="Fitch D.H."/>
            <person name="Piano F."/>
        </authorList>
    </citation>
    <scope>NUCLEOTIDE SEQUENCE [LARGE SCALE GENOMIC DNA]</scope>
    <source>
        <strain evidence="2">PF1309</strain>
    </source>
</reference>
<comment type="caution">
    <text evidence="2">The sequence shown here is derived from an EMBL/GenBank/DDBJ whole genome shotgun (WGS) entry which is preliminary data.</text>
</comment>
<protein>
    <submittedName>
        <fullName evidence="2">Uncharacterized protein</fullName>
    </submittedName>
</protein>
<sequence length="93" mass="10704">MQEKAEQTNNKLKKNKKKVSRGQKAAHNVWMSQIYPKVKSNGSRSRNRRGEEEKKKAGEECLWLETDTGDCRTAECSVTQKCATRDEKCKEGR</sequence>
<dbReference type="Proteomes" id="UP000218231">
    <property type="component" value="Unassembled WGS sequence"/>
</dbReference>
<organism evidence="2 3">
    <name type="scientific">Diploscapter pachys</name>
    <dbReference type="NCBI Taxonomy" id="2018661"/>
    <lineage>
        <taxon>Eukaryota</taxon>
        <taxon>Metazoa</taxon>
        <taxon>Ecdysozoa</taxon>
        <taxon>Nematoda</taxon>
        <taxon>Chromadorea</taxon>
        <taxon>Rhabditida</taxon>
        <taxon>Rhabditina</taxon>
        <taxon>Rhabditomorpha</taxon>
        <taxon>Rhabditoidea</taxon>
        <taxon>Rhabditidae</taxon>
        <taxon>Diploscapter</taxon>
    </lineage>
</organism>
<evidence type="ECO:0000313" key="3">
    <source>
        <dbReference type="Proteomes" id="UP000218231"/>
    </source>
</evidence>
<feature type="compositionally biased region" description="Basic and acidic residues" evidence="1">
    <location>
        <begin position="48"/>
        <end position="57"/>
    </location>
</feature>
<feature type="region of interest" description="Disordered" evidence="1">
    <location>
        <begin position="1"/>
        <end position="57"/>
    </location>
</feature>
<dbReference type="AlphaFoldDB" id="A0A2A2KY51"/>
<evidence type="ECO:0000256" key="1">
    <source>
        <dbReference type="SAM" id="MobiDB-lite"/>
    </source>
</evidence>
<evidence type="ECO:0000313" key="2">
    <source>
        <dbReference type="EMBL" id="PAV78840.1"/>
    </source>
</evidence>
<proteinExistence type="predicted"/>